<protein>
    <recommendedName>
        <fullName evidence="5">O-antigen ligase domain-containing protein</fullName>
    </recommendedName>
</protein>
<keyword evidence="4" id="KW-1185">Reference proteome</keyword>
<dbReference type="RefSeq" id="WP_337336718.1">
    <property type="nucleotide sequence ID" value="NZ_JBBDGL010000001.1"/>
</dbReference>
<dbReference type="InterPro" id="IPR051533">
    <property type="entry name" value="WaaL-like"/>
</dbReference>
<feature type="transmembrane region" description="Helical" evidence="2">
    <location>
        <begin position="254"/>
        <end position="273"/>
    </location>
</feature>
<feature type="transmembrane region" description="Helical" evidence="2">
    <location>
        <begin position="31"/>
        <end position="64"/>
    </location>
</feature>
<feature type="transmembrane region" description="Helical" evidence="2">
    <location>
        <begin position="324"/>
        <end position="343"/>
    </location>
</feature>
<feature type="transmembrane region" description="Helical" evidence="2">
    <location>
        <begin position="71"/>
        <end position="93"/>
    </location>
</feature>
<reference evidence="3 4" key="1">
    <citation type="submission" date="2024-02" db="EMBL/GenBank/DDBJ databases">
        <authorList>
            <person name="Saticioglu I.B."/>
        </authorList>
    </citation>
    <scope>NUCLEOTIDE SEQUENCE [LARGE SCALE GENOMIC DNA]</scope>
    <source>
        <strain evidence="3 4">Mu-86</strain>
    </source>
</reference>
<evidence type="ECO:0008006" key="5">
    <source>
        <dbReference type="Google" id="ProtNLM"/>
    </source>
</evidence>
<evidence type="ECO:0000256" key="1">
    <source>
        <dbReference type="SAM" id="MobiDB-lite"/>
    </source>
</evidence>
<feature type="transmembrane region" description="Helical" evidence="2">
    <location>
        <begin position="193"/>
        <end position="211"/>
    </location>
</feature>
<comment type="caution">
    <text evidence="3">The sequence shown here is derived from an EMBL/GenBank/DDBJ whole genome shotgun (WGS) entry which is preliminary data.</text>
</comment>
<dbReference type="PANTHER" id="PTHR37422">
    <property type="entry name" value="TEICHURONIC ACID BIOSYNTHESIS PROTEIN TUAE"/>
    <property type="match status" value="1"/>
</dbReference>
<evidence type="ECO:0000313" key="3">
    <source>
        <dbReference type="EMBL" id="MEJ1154278.1"/>
    </source>
</evidence>
<proteinExistence type="predicted"/>
<feature type="transmembrane region" description="Helical" evidence="2">
    <location>
        <begin position="485"/>
        <end position="506"/>
    </location>
</feature>
<feature type="transmembrane region" description="Helical" evidence="2">
    <location>
        <begin position="285"/>
        <end position="318"/>
    </location>
</feature>
<dbReference type="EMBL" id="JBBDGL010000001">
    <property type="protein sequence ID" value="MEJ1154278.1"/>
    <property type="molecule type" value="Genomic_DNA"/>
</dbReference>
<keyword evidence="2" id="KW-1133">Transmembrane helix</keyword>
<evidence type="ECO:0000313" key="4">
    <source>
        <dbReference type="Proteomes" id="UP001368654"/>
    </source>
</evidence>
<dbReference type="PANTHER" id="PTHR37422:SF23">
    <property type="entry name" value="TEICHURONIC ACID BIOSYNTHESIS PROTEIN TUAE"/>
    <property type="match status" value="1"/>
</dbReference>
<accession>A0ABU8LQU3</accession>
<feature type="region of interest" description="Disordered" evidence="1">
    <location>
        <begin position="1"/>
        <end position="21"/>
    </location>
</feature>
<keyword evidence="2" id="KW-0812">Transmembrane</keyword>
<gene>
    <name evidence="3" type="ORF">WDU96_01535</name>
</gene>
<feature type="transmembrane region" description="Helical" evidence="2">
    <location>
        <begin position="160"/>
        <end position="181"/>
    </location>
</feature>
<name>A0ABU8LQU3_9MICO</name>
<sequence>MSISLPPQRSSPDIERDESDTRAPIPVRRQIVAALIVAAIGFAAILLLPPLAAAGMLVFVSILYLARRLVFTWVAGLTMLVAVIMFIPVRRYAVPIPLPFELEPYRIMLVLLVLALVAALVLDRNRVWQPVAFGWPIGIFVASLVISIVANGTSLVEDGLASSAVGALINVLLLLSTFYIVRQLLTTERIVTGLLLGLVWSGVAVAVMAMFERATRVNLFWRLNTILPLELLTDESESFRAGGYRAYASSQHPIALSVMFCMLIPLAIYLARYGKRPMNEISRRIVYGAAVLVLLGGVLSAVSRTAVIVLGVMLLLTIVLRPNLGIALLLLAVPGLLVGLVALPKVFDTLVLSFLDIDGLIASQQTSPGWGGAGRLADLGPAMAEAQMSPFFGTGIGSRIVVGDDSNAFILDNQVLGTLLETGAVGVLGLAVFTLAPASMLLRFAFTTSKDDTRFALLAFAVAVSMSGYIAALFFYDAFGFYQTFFIWCLLLAIGAWLLTASPPALTARSAVSRNRSVNV</sequence>
<feature type="transmembrane region" description="Helical" evidence="2">
    <location>
        <begin position="105"/>
        <end position="122"/>
    </location>
</feature>
<evidence type="ECO:0000256" key="2">
    <source>
        <dbReference type="SAM" id="Phobius"/>
    </source>
</evidence>
<feature type="compositionally biased region" description="Polar residues" evidence="1">
    <location>
        <begin position="1"/>
        <end position="11"/>
    </location>
</feature>
<feature type="transmembrane region" description="Helical" evidence="2">
    <location>
        <begin position="134"/>
        <end position="154"/>
    </location>
</feature>
<feature type="transmembrane region" description="Helical" evidence="2">
    <location>
        <begin position="455"/>
        <end position="479"/>
    </location>
</feature>
<keyword evidence="2" id="KW-0472">Membrane</keyword>
<dbReference type="Proteomes" id="UP001368654">
    <property type="component" value="Unassembled WGS sequence"/>
</dbReference>
<organism evidence="3 4">
    <name type="scientific">Microbacterium marmarense</name>
    <dbReference type="NCBI Taxonomy" id="3122051"/>
    <lineage>
        <taxon>Bacteria</taxon>
        <taxon>Bacillati</taxon>
        <taxon>Actinomycetota</taxon>
        <taxon>Actinomycetes</taxon>
        <taxon>Micrococcales</taxon>
        <taxon>Microbacteriaceae</taxon>
        <taxon>Microbacterium</taxon>
    </lineage>
</organism>